<organism evidence="1 2">
    <name type="scientific">Plasmodium brasilianum</name>
    <dbReference type="NCBI Taxonomy" id="5824"/>
    <lineage>
        <taxon>Eukaryota</taxon>
        <taxon>Sar</taxon>
        <taxon>Alveolata</taxon>
        <taxon>Apicomplexa</taxon>
        <taxon>Aconoidasida</taxon>
        <taxon>Haemosporida</taxon>
        <taxon>Plasmodiidae</taxon>
        <taxon>Plasmodium</taxon>
        <taxon>Plasmodium (Plasmodium)</taxon>
    </lineage>
</organism>
<proteinExistence type="predicted"/>
<keyword evidence="1" id="KW-0647">Proteasome</keyword>
<dbReference type="EMBL" id="CM043775">
    <property type="protein sequence ID" value="KAI4839548.1"/>
    <property type="molecule type" value="Genomic_DNA"/>
</dbReference>
<gene>
    <name evidence="1" type="ORF">MKS88_002105</name>
</gene>
<accession>A0ACB9YBG6</accession>
<name>A0ACB9YBG6_PLABR</name>
<evidence type="ECO:0000313" key="2">
    <source>
        <dbReference type="Proteomes" id="UP001056978"/>
    </source>
</evidence>
<evidence type="ECO:0000313" key="1">
    <source>
        <dbReference type="EMBL" id="KAI4839548.1"/>
    </source>
</evidence>
<keyword evidence="2" id="KW-1185">Reference proteome</keyword>
<dbReference type="Proteomes" id="UP001056978">
    <property type="component" value="Chromosome 7"/>
</dbReference>
<reference evidence="1" key="1">
    <citation type="submission" date="2022-06" db="EMBL/GenBank/DDBJ databases">
        <title>The First Complete Genome of the Simian Malaria Parasite Plasmodium brasilianum.</title>
        <authorList>
            <person name="Bajic M."/>
            <person name="Ravishankar S."/>
        </authorList>
    </citation>
    <scope>NUCLEOTIDE SEQUENCE</scope>
    <source>
        <strain evidence="1">Bolivian I</strain>
    </source>
</reference>
<sequence>METLLDCETLKKYEEETNEYIRKKNVEKLFDVILKNVLMNKPENVYLYIYKNIYSFLLNKIFIMGPPLLKITSTVSSSIANSFSYYHLNTPDLIKSHISSNTNNTNDDDQNLPNKKLIRDDLVCSIVKSNINSLDAKQKRGYVIEGFPNTNVQANECLQYLPSHVFILYADEEYIYEKYEEENNTNIFSNVNNLAEDEYAELFEMKEKDTNEIKDEVNVYLRNVSGVLKVLGNNKKAINLKEYNEKSLIDHIMNLVRQNENNWNSVLGDDTYDETQDLTLKFKTKYSADLFRKNNLTREMEVESIKIQSMNDNLASGIYDIKTPISDGTTIIGLIYDSGVMLACDTRTSSGTFITNKCSRKINRINENIYVCRSGASAHSQKVIEIIKHYCLSMKSENRKKGRFHEDEVINDDINDEEIDINKINNSLDYNNSNTNLITKHKYFYEDKFMDYNPLVENIAHITKKLLYANNNFLSCGLIFGGYDKEKEQQLYSVNLNGSIIQRYDYAVSGSGSVYIQSYLQDKYKKFMNKKECFDLILNCVKYAMYNDNSSGGIVRIINITKLFVEEYTVTNTQLHFDY</sequence>
<protein>
    <submittedName>
        <fullName evidence="1">Proteasome subunit beta type-6</fullName>
    </submittedName>
</protein>
<comment type="caution">
    <text evidence="1">The sequence shown here is derived from an EMBL/GenBank/DDBJ whole genome shotgun (WGS) entry which is preliminary data.</text>
</comment>